<dbReference type="InterPro" id="IPR012292">
    <property type="entry name" value="Globin/Proto"/>
</dbReference>
<reference evidence="9" key="4">
    <citation type="submission" date="2025-09" db="UniProtKB">
        <authorList>
            <consortium name="Ensembl"/>
        </authorList>
    </citation>
    <scope>IDENTIFICATION</scope>
</reference>
<dbReference type="Gene3D" id="1.10.490.10">
    <property type="entry name" value="Globins"/>
    <property type="match status" value="1"/>
</dbReference>
<dbReference type="InterPro" id="IPR050532">
    <property type="entry name" value="Globin-like_OT"/>
</dbReference>
<organism evidence="9 10">
    <name type="scientific">Astatotilapia calliptera</name>
    <name type="common">Eastern happy</name>
    <name type="synonym">Chromis callipterus</name>
    <dbReference type="NCBI Taxonomy" id="8154"/>
    <lineage>
        <taxon>Eukaryota</taxon>
        <taxon>Metazoa</taxon>
        <taxon>Chordata</taxon>
        <taxon>Craniata</taxon>
        <taxon>Vertebrata</taxon>
        <taxon>Euteleostomi</taxon>
        <taxon>Actinopterygii</taxon>
        <taxon>Neopterygii</taxon>
        <taxon>Teleostei</taxon>
        <taxon>Neoteleostei</taxon>
        <taxon>Acanthomorphata</taxon>
        <taxon>Ovalentaria</taxon>
        <taxon>Cichlomorphae</taxon>
        <taxon>Cichliformes</taxon>
        <taxon>Cichlidae</taxon>
        <taxon>African cichlids</taxon>
        <taxon>Pseudocrenilabrinae</taxon>
        <taxon>Haplochromini</taxon>
        <taxon>Astatotilapia</taxon>
    </lineage>
</organism>
<dbReference type="PANTHER" id="PTHR46458">
    <property type="entry name" value="BLR2807 PROTEIN"/>
    <property type="match status" value="1"/>
</dbReference>
<dbReference type="InterPro" id="IPR000971">
    <property type="entry name" value="Globin"/>
</dbReference>
<keyword evidence="4" id="KW-0408">Iron</keyword>
<dbReference type="GeneTree" id="ENSGT00730000111686"/>
<keyword evidence="10" id="KW-1185">Reference proteome</keyword>
<dbReference type="AlphaFoldDB" id="A0A3P8Q468"/>
<feature type="region of interest" description="Disordered" evidence="7">
    <location>
        <begin position="1"/>
        <end position="27"/>
    </location>
</feature>
<dbReference type="GO" id="GO:0019825">
    <property type="term" value="F:oxygen binding"/>
    <property type="evidence" value="ECO:0007669"/>
    <property type="project" value="InterPro"/>
</dbReference>
<comment type="subunit">
    <text evidence="5">Monomer. Homodimers and homotetramers. Mainly monomeric but also detected as part of homodimers and homotetramers.</text>
</comment>
<reference evidence="10" key="2">
    <citation type="submission" date="2023-03" db="EMBL/GenBank/DDBJ databases">
        <authorList>
            <consortium name="Wellcome Sanger Institute Data Sharing"/>
        </authorList>
    </citation>
    <scope>NUCLEOTIDE SEQUENCE [LARGE SCALE GENOMIC DNA]</scope>
</reference>
<evidence type="ECO:0000256" key="1">
    <source>
        <dbReference type="ARBA" id="ARBA00008705"/>
    </source>
</evidence>
<sequence>MGCSLSAEAPDRRPEQEEEEDALPVSLSAESREAIRSSWREIQEDISRVGVIMFVRLFETHPECKDAFFTFRDLNDVNTLRASKELKAHGLRIMYIIEKTVARIDQDDRLDQLILDLGRKHYQYKALPKYYDVSVKLNTVLMGEEFIHAIHPVLQERWTSDLEEAWKVNRDSVPVHHSHHEERLPAGPEEPQQQLRAARPITWLQQLRTESLNDKMCSENVVFSSHV</sequence>
<dbReference type="SUPFAM" id="SSF46458">
    <property type="entry name" value="Globin-like"/>
    <property type="match status" value="1"/>
</dbReference>
<evidence type="ECO:0000256" key="5">
    <source>
        <dbReference type="ARBA" id="ARBA00046401"/>
    </source>
</evidence>
<evidence type="ECO:0000256" key="3">
    <source>
        <dbReference type="ARBA" id="ARBA00022723"/>
    </source>
</evidence>
<proteinExistence type="inferred from homology"/>
<keyword evidence="2 6" id="KW-0349">Heme</keyword>
<keyword evidence="6" id="KW-0561">Oxygen transport</keyword>
<dbReference type="GO" id="GO:0046872">
    <property type="term" value="F:metal ion binding"/>
    <property type="evidence" value="ECO:0007669"/>
    <property type="project" value="UniProtKB-KW"/>
</dbReference>
<evidence type="ECO:0000259" key="8">
    <source>
        <dbReference type="PROSITE" id="PS01033"/>
    </source>
</evidence>
<dbReference type="Proteomes" id="UP000265100">
    <property type="component" value="Chromosome 15"/>
</dbReference>
<accession>A0A3P8Q468</accession>
<keyword evidence="3" id="KW-0479">Metal-binding</keyword>
<dbReference type="GO" id="GO:0020037">
    <property type="term" value="F:heme binding"/>
    <property type="evidence" value="ECO:0007669"/>
    <property type="project" value="InterPro"/>
</dbReference>
<dbReference type="PROSITE" id="PS01033">
    <property type="entry name" value="GLOBIN"/>
    <property type="match status" value="1"/>
</dbReference>
<evidence type="ECO:0000256" key="2">
    <source>
        <dbReference type="ARBA" id="ARBA00022617"/>
    </source>
</evidence>
<evidence type="ECO:0000256" key="4">
    <source>
        <dbReference type="ARBA" id="ARBA00023004"/>
    </source>
</evidence>
<protein>
    <recommendedName>
        <fullName evidence="8">Globin domain-containing protein</fullName>
    </recommendedName>
</protein>
<dbReference type="Ensembl" id="ENSACLT00000024334.2">
    <property type="protein sequence ID" value="ENSACLP00000023764.2"/>
    <property type="gene ID" value="ENSACLG00000016172.2"/>
</dbReference>
<feature type="domain" description="Globin" evidence="8">
    <location>
        <begin position="26"/>
        <end position="182"/>
    </location>
</feature>
<dbReference type="Pfam" id="PF00042">
    <property type="entry name" value="Globin"/>
    <property type="match status" value="1"/>
</dbReference>
<name>A0A3P8Q468_ASTCA</name>
<dbReference type="STRING" id="8154.ENSACLP00000023764"/>
<dbReference type="InterPro" id="IPR009050">
    <property type="entry name" value="Globin-like_sf"/>
</dbReference>
<dbReference type="PANTHER" id="PTHR46458:SF2">
    <property type="entry name" value="X GLOBIN"/>
    <property type="match status" value="1"/>
</dbReference>
<comment type="similarity">
    <text evidence="1 6">Belongs to the globin family.</text>
</comment>
<dbReference type="OMA" id="MGEEFIH"/>
<evidence type="ECO:0000256" key="6">
    <source>
        <dbReference type="RuleBase" id="RU000356"/>
    </source>
</evidence>
<keyword evidence="6" id="KW-0813">Transport</keyword>
<evidence type="ECO:0000313" key="10">
    <source>
        <dbReference type="Proteomes" id="UP000265100"/>
    </source>
</evidence>
<reference evidence="9" key="3">
    <citation type="submission" date="2025-08" db="UniProtKB">
        <authorList>
            <consortium name="Ensembl"/>
        </authorList>
    </citation>
    <scope>IDENTIFICATION</scope>
</reference>
<evidence type="ECO:0000256" key="7">
    <source>
        <dbReference type="SAM" id="MobiDB-lite"/>
    </source>
</evidence>
<dbReference type="GO" id="GO:0005344">
    <property type="term" value="F:oxygen carrier activity"/>
    <property type="evidence" value="ECO:0007669"/>
    <property type="project" value="UniProtKB-KW"/>
</dbReference>
<evidence type="ECO:0000313" key="9">
    <source>
        <dbReference type="Ensembl" id="ENSACLP00000023764.2"/>
    </source>
</evidence>
<dbReference type="Bgee" id="ENSACLG00000016172">
    <property type="expression patterns" value="Expressed in spleen and 2 other cell types or tissues"/>
</dbReference>
<reference evidence="9 10" key="1">
    <citation type="submission" date="2018-05" db="EMBL/GenBank/DDBJ databases">
        <authorList>
            <person name="Datahose"/>
        </authorList>
    </citation>
    <scope>NUCLEOTIDE SEQUENCE</scope>
</reference>